<protein>
    <submittedName>
        <fullName evidence="1">Uncharacterized protein</fullName>
    </submittedName>
</protein>
<comment type="caution">
    <text evidence="1">The sequence shown here is derived from an EMBL/GenBank/DDBJ whole genome shotgun (WGS) entry which is preliminary data.</text>
</comment>
<evidence type="ECO:0000313" key="1">
    <source>
        <dbReference type="EMBL" id="KAF9647832.1"/>
    </source>
</evidence>
<dbReference type="EMBL" id="MU118025">
    <property type="protein sequence ID" value="KAF9647832.1"/>
    <property type="molecule type" value="Genomic_DNA"/>
</dbReference>
<accession>A0ACB6ZE34</accession>
<proteinExistence type="predicted"/>
<name>A0ACB6ZE34_THEGA</name>
<reference evidence="1" key="2">
    <citation type="journal article" date="2020" name="Nat. Commun.">
        <title>Large-scale genome sequencing of mycorrhizal fungi provides insights into the early evolution of symbiotic traits.</title>
        <authorList>
            <person name="Miyauchi S."/>
            <person name="Kiss E."/>
            <person name="Kuo A."/>
            <person name="Drula E."/>
            <person name="Kohler A."/>
            <person name="Sanchez-Garcia M."/>
            <person name="Morin E."/>
            <person name="Andreopoulos B."/>
            <person name="Barry K.W."/>
            <person name="Bonito G."/>
            <person name="Buee M."/>
            <person name="Carver A."/>
            <person name="Chen C."/>
            <person name="Cichocki N."/>
            <person name="Clum A."/>
            <person name="Culley D."/>
            <person name="Crous P.W."/>
            <person name="Fauchery L."/>
            <person name="Girlanda M."/>
            <person name="Hayes R.D."/>
            <person name="Keri Z."/>
            <person name="LaButti K."/>
            <person name="Lipzen A."/>
            <person name="Lombard V."/>
            <person name="Magnuson J."/>
            <person name="Maillard F."/>
            <person name="Murat C."/>
            <person name="Nolan M."/>
            <person name="Ohm R.A."/>
            <person name="Pangilinan J."/>
            <person name="Pereira M.F."/>
            <person name="Perotto S."/>
            <person name="Peter M."/>
            <person name="Pfister S."/>
            <person name="Riley R."/>
            <person name="Sitrit Y."/>
            <person name="Stielow J.B."/>
            <person name="Szollosi G."/>
            <person name="Zifcakova L."/>
            <person name="Stursova M."/>
            <person name="Spatafora J.W."/>
            <person name="Tedersoo L."/>
            <person name="Vaario L.M."/>
            <person name="Yamada A."/>
            <person name="Yan M."/>
            <person name="Wang P."/>
            <person name="Xu J."/>
            <person name="Bruns T."/>
            <person name="Baldrian P."/>
            <person name="Vilgalys R."/>
            <person name="Dunand C."/>
            <person name="Henrissat B."/>
            <person name="Grigoriev I.V."/>
            <person name="Hibbett D."/>
            <person name="Nagy L.G."/>
            <person name="Martin F.M."/>
        </authorList>
    </citation>
    <scope>NUCLEOTIDE SEQUENCE</scope>
    <source>
        <strain evidence="1">P2</strain>
    </source>
</reference>
<reference evidence="1" key="1">
    <citation type="submission" date="2019-10" db="EMBL/GenBank/DDBJ databases">
        <authorList>
            <consortium name="DOE Joint Genome Institute"/>
            <person name="Kuo A."/>
            <person name="Miyauchi S."/>
            <person name="Kiss E."/>
            <person name="Drula E."/>
            <person name="Kohler A."/>
            <person name="Sanchez-Garcia M."/>
            <person name="Andreopoulos B."/>
            <person name="Barry K.W."/>
            <person name="Bonito G."/>
            <person name="Buee M."/>
            <person name="Carver A."/>
            <person name="Chen C."/>
            <person name="Cichocki N."/>
            <person name="Clum A."/>
            <person name="Culley D."/>
            <person name="Crous P.W."/>
            <person name="Fauchery L."/>
            <person name="Girlanda M."/>
            <person name="Hayes R."/>
            <person name="Keri Z."/>
            <person name="Labutti K."/>
            <person name="Lipzen A."/>
            <person name="Lombard V."/>
            <person name="Magnuson J."/>
            <person name="Maillard F."/>
            <person name="Morin E."/>
            <person name="Murat C."/>
            <person name="Nolan M."/>
            <person name="Ohm R."/>
            <person name="Pangilinan J."/>
            <person name="Pereira M."/>
            <person name="Perotto S."/>
            <person name="Peter M."/>
            <person name="Riley R."/>
            <person name="Sitrit Y."/>
            <person name="Stielow B."/>
            <person name="Szollosi G."/>
            <person name="Zifcakova L."/>
            <person name="Stursova M."/>
            <person name="Spatafora J.W."/>
            <person name="Tedersoo L."/>
            <person name="Vaario L.-M."/>
            <person name="Yamada A."/>
            <person name="Yan M."/>
            <person name="Wang P."/>
            <person name="Xu J."/>
            <person name="Bruns T."/>
            <person name="Baldrian P."/>
            <person name="Vilgalys R."/>
            <person name="Henrissat B."/>
            <person name="Grigoriev I.V."/>
            <person name="Hibbett D."/>
            <person name="Nagy L.G."/>
            <person name="Martin F.M."/>
        </authorList>
    </citation>
    <scope>NUCLEOTIDE SEQUENCE</scope>
    <source>
        <strain evidence="1">P2</strain>
    </source>
</reference>
<sequence length="902" mass="98476">MASPSPSPSPKPSFRSRMGTLMRRPSTGLGLGTHHKSESKTSLSDSSTKGSNLKVGTLLQPQINPNTVVSPVAESPAREAEASRPSPTIGPSPLGAIPASRPQETTAPTPAISTELPAPRLSESEFQVIESPSNLVDSPQAQESSLPVVEQASRRTSDYAESQPTASKTPDTASRDVRKGSGSSQPQTESGLESINKGFGIHTVRMEEPEPKPVSIPTPEPAPVAIQVPEQQVPPPTQVVSDVRQLPLLGPTTITAPPPEDHSPWASVITRNNTLSSQPHTPPNHPRSLSPKQSRASFVGTVFESVNASQQSLPRQISNKPSKTSLAPSYTWSSKADPQPKPTTQVVDHGTNGDAQTISSARFTADDPFVDPPLNAQPISYLYPTEEPHEQDQAEPSTSNAHIMMPLPSAHEVIKNKSVHTVPSTHTLRGNRNVPHALEMDETRPLLSKPTHLDTSASTKNVGNGQVMLSYPSNPWEAIRTPLQTMGWRHITLPDNSVYFYHPTLRVTTDIDLRIPSKLDAVTSYLQENSIDESFLPPEGWESWLVYSNVGKKHSPKPISSWVNHAEKILTFTSPSLPQSREASTAKTLDDDRLDLEYRYWAFMESHPAHASLPPSARSDALDALTWSYTDCLLPSVRLVPPPFSQDECQELIKLLETLGHRNLSESQSVVHTRIVSRILMRLAQWRQHHFRPDRPLPKDASNRQPRRVGRTFASRLRDVFMSTLCLGLPYLFMRRANPLRITDEESVTRSAGPILAIGACSCLAAIVLSASVTLVSLPGLDNLGRIAGFVAILCSAASMISAVIALFRYKADVERAVVYMGGEGLVMLSRRSIVMSLPLVFLAWGIVAFITAITLYSFRGFTVTSPDMIKQPFTDYTHWTVVGTMGVLAGALITSALLMRR</sequence>
<gene>
    <name evidence="1" type="ORF">BDM02DRAFT_2502215</name>
</gene>
<evidence type="ECO:0000313" key="2">
    <source>
        <dbReference type="Proteomes" id="UP000886501"/>
    </source>
</evidence>
<dbReference type="Proteomes" id="UP000886501">
    <property type="component" value="Unassembled WGS sequence"/>
</dbReference>
<organism evidence="1 2">
    <name type="scientific">Thelephora ganbajun</name>
    <name type="common">Ganba fungus</name>
    <dbReference type="NCBI Taxonomy" id="370292"/>
    <lineage>
        <taxon>Eukaryota</taxon>
        <taxon>Fungi</taxon>
        <taxon>Dikarya</taxon>
        <taxon>Basidiomycota</taxon>
        <taxon>Agaricomycotina</taxon>
        <taxon>Agaricomycetes</taxon>
        <taxon>Thelephorales</taxon>
        <taxon>Thelephoraceae</taxon>
        <taxon>Thelephora</taxon>
    </lineage>
</organism>
<keyword evidence="2" id="KW-1185">Reference proteome</keyword>